<organism evidence="1">
    <name type="scientific">marine sediment metagenome</name>
    <dbReference type="NCBI Taxonomy" id="412755"/>
    <lineage>
        <taxon>unclassified sequences</taxon>
        <taxon>metagenomes</taxon>
        <taxon>ecological metagenomes</taxon>
    </lineage>
</organism>
<proteinExistence type="predicted"/>
<reference evidence="1" key="1">
    <citation type="journal article" date="2014" name="Front. Microbiol.">
        <title>High frequency of phylogenetically diverse reductive dehalogenase-homologous genes in deep subseafloor sedimentary metagenomes.</title>
        <authorList>
            <person name="Kawai M."/>
            <person name="Futagami T."/>
            <person name="Toyoda A."/>
            <person name="Takaki Y."/>
            <person name="Nishi S."/>
            <person name="Hori S."/>
            <person name="Arai W."/>
            <person name="Tsubouchi T."/>
            <person name="Morono Y."/>
            <person name="Uchiyama I."/>
            <person name="Ito T."/>
            <person name="Fujiyama A."/>
            <person name="Inagaki F."/>
            <person name="Takami H."/>
        </authorList>
    </citation>
    <scope>NUCLEOTIDE SEQUENCE</scope>
    <source>
        <strain evidence="1">Expedition CK06-06</strain>
    </source>
</reference>
<evidence type="ECO:0000313" key="1">
    <source>
        <dbReference type="EMBL" id="GAH41190.1"/>
    </source>
</evidence>
<comment type="caution">
    <text evidence="1">The sequence shown here is derived from an EMBL/GenBank/DDBJ whole genome shotgun (WGS) entry which is preliminary data.</text>
</comment>
<name>X1G8P2_9ZZZZ</name>
<dbReference type="EMBL" id="BARU01011101">
    <property type="protein sequence ID" value="GAH41190.1"/>
    <property type="molecule type" value="Genomic_DNA"/>
</dbReference>
<feature type="non-terminal residue" evidence="1">
    <location>
        <position position="199"/>
    </location>
</feature>
<protein>
    <submittedName>
        <fullName evidence="1">Uncharacterized protein</fullName>
    </submittedName>
</protein>
<dbReference type="AlphaFoldDB" id="X1G8P2"/>
<accession>X1G8P2</accession>
<sequence>MTIENKEDQIYRDLQVHIDNQALTFPALKSGAEIRVLKHVFDPEEAKMALNLTYKFESIDLIFERAKDSGISKDDLEAIFERLVMKGTIGYREKDGMNQYQIWGYAIGFYEGQVYRLTSEFIRDGIEMIEDPIFGLNFLQVKPAQWRTIPIEKSVTSEHKVATYDELEKLVMNSEGPIMIVECICRQQKLIEGEQCKVT</sequence>
<gene>
    <name evidence="1" type="ORF">S03H2_20943</name>
</gene>